<sequence>MQCETGGDLRGQQWRGQEVEVEDEESSCACFVVSIYPFHFFFPIRKIFGHTNGCCKY</sequence>
<reference evidence="1" key="2">
    <citation type="journal article" date="2015" name="Data Brief">
        <title>Shoot transcriptome of the giant reed, Arundo donax.</title>
        <authorList>
            <person name="Barrero R.A."/>
            <person name="Guerrero F.D."/>
            <person name="Moolhuijzen P."/>
            <person name="Goolsby J.A."/>
            <person name="Tidwell J."/>
            <person name="Bellgard S.E."/>
            <person name="Bellgard M.I."/>
        </authorList>
    </citation>
    <scope>NUCLEOTIDE SEQUENCE</scope>
    <source>
        <tissue evidence="1">Shoot tissue taken approximately 20 cm above the soil surface</tissue>
    </source>
</reference>
<dbReference type="AlphaFoldDB" id="A0A0A9ECW7"/>
<accession>A0A0A9ECW7</accession>
<evidence type="ECO:0000313" key="1">
    <source>
        <dbReference type="EMBL" id="JAD96863.1"/>
    </source>
</evidence>
<reference evidence="1" key="1">
    <citation type="submission" date="2014-09" db="EMBL/GenBank/DDBJ databases">
        <authorList>
            <person name="Magalhaes I.L.F."/>
            <person name="Oliveira U."/>
            <person name="Santos F.R."/>
            <person name="Vidigal T.H.D.A."/>
            <person name="Brescovit A.D."/>
            <person name="Santos A.J."/>
        </authorList>
    </citation>
    <scope>NUCLEOTIDE SEQUENCE</scope>
    <source>
        <tissue evidence="1">Shoot tissue taken approximately 20 cm above the soil surface</tissue>
    </source>
</reference>
<protein>
    <submittedName>
        <fullName evidence="1">Uncharacterized protein</fullName>
    </submittedName>
</protein>
<name>A0A0A9ECW7_ARUDO</name>
<proteinExistence type="predicted"/>
<organism evidence="1">
    <name type="scientific">Arundo donax</name>
    <name type="common">Giant reed</name>
    <name type="synonym">Donax arundinaceus</name>
    <dbReference type="NCBI Taxonomy" id="35708"/>
    <lineage>
        <taxon>Eukaryota</taxon>
        <taxon>Viridiplantae</taxon>
        <taxon>Streptophyta</taxon>
        <taxon>Embryophyta</taxon>
        <taxon>Tracheophyta</taxon>
        <taxon>Spermatophyta</taxon>
        <taxon>Magnoliopsida</taxon>
        <taxon>Liliopsida</taxon>
        <taxon>Poales</taxon>
        <taxon>Poaceae</taxon>
        <taxon>PACMAD clade</taxon>
        <taxon>Arundinoideae</taxon>
        <taxon>Arundineae</taxon>
        <taxon>Arundo</taxon>
    </lineage>
</organism>
<dbReference type="EMBL" id="GBRH01201032">
    <property type="protein sequence ID" value="JAD96863.1"/>
    <property type="molecule type" value="Transcribed_RNA"/>
</dbReference>